<reference evidence="2 3" key="1">
    <citation type="submission" date="2021-12" db="EMBL/GenBank/DDBJ databases">
        <title>Discovery of the Pendulisporaceae a myxobacterial family with distinct sporulation behavior and unique specialized metabolism.</title>
        <authorList>
            <person name="Garcia R."/>
            <person name="Popoff A."/>
            <person name="Bader C.D."/>
            <person name="Loehr J."/>
            <person name="Walesch S."/>
            <person name="Walt C."/>
            <person name="Boldt J."/>
            <person name="Bunk B."/>
            <person name="Haeckl F.J.F.P.J."/>
            <person name="Gunesch A.P."/>
            <person name="Birkelbach J."/>
            <person name="Nuebel U."/>
            <person name="Pietschmann T."/>
            <person name="Bach T."/>
            <person name="Mueller R."/>
        </authorList>
    </citation>
    <scope>NUCLEOTIDE SEQUENCE [LARGE SCALE GENOMIC DNA]</scope>
    <source>
        <strain evidence="2 3">MSr12523</strain>
    </source>
</reference>
<evidence type="ECO:0000313" key="3">
    <source>
        <dbReference type="Proteomes" id="UP001379533"/>
    </source>
</evidence>
<gene>
    <name evidence="2" type="ORF">LZC95_37235</name>
</gene>
<name>A0ABZ2K029_9BACT</name>
<sequence>MVAPASPPKDDGHAAQGGGGGDGHAAALEQLKVAPLRGRVDKQQSMRILLPDAEHWTRVKFMGVPSLVGFRYGKEHHAIVGGVVTHVADNDAQGTCGRSFEEWAMPWVQSFEVELTHEAPSAFVWNRPEDKSRRIVEIDSVFAKTATLAERESYAVAYAAYPAWKGACLIVGIAVPSREDEARAREVRDRFAHDVLPKVEVLTDKEPKEKY</sequence>
<proteinExistence type="predicted"/>
<dbReference type="RefSeq" id="WP_394842705.1">
    <property type="nucleotide sequence ID" value="NZ_CP089982.1"/>
</dbReference>
<dbReference type="EMBL" id="CP089982">
    <property type="protein sequence ID" value="WXA92085.1"/>
    <property type="molecule type" value="Genomic_DNA"/>
</dbReference>
<keyword evidence="3" id="KW-1185">Reference proteome</keyword>
<evidence type="ECO:0000313" key="2">
    <source>
        <dbReference type="EMBL" id="WXA92085.1"/>
    </source>
</evidence>
<protein>
    <submittedName>
        <fullName evidence="2">Uncharacterized protein</fullName>
    </submittedName>
</protein>
<dbReference type="Proteomes" id="UP001379533">
    <property type="component" value="Chromosome"/>
</dbReference>
<feature type="region of interest" description="Disordered" evidence="1">
    <location>
        <begin position="1"/>
        <end position="24"/>
    </location>
</feature>
<organism evidence="2 3">
    <name type="scientific">Pendulispora brunnea</name>
    <dbReference type="NCBI Taxonomy" id="2905690"/>
    <lineage>
        <taxon>Bacteria</taxon>
        <taxon>Pseudomonadati</taxon>
        <taxon>Myxococcota</taxon>
        <taxon>Myxococcia</taxon>
        <taxon>Myxococcales</taxon>
        <taxon>Sorangiineae</taxon>
        <taxon>Pendulisporaceae</taxon>
        <taxon>Pendulispora</taxon>
    </lineage>
</organism>
<evidence type="ECO:0000256" key="1">
    <source>
        <dbReference type="SAM" id="MobiDB-lite"/>
    </source>
</evidence>
<accession>A0ABZ2K029</accession>